<feature type="domain" description="DUS-like FMN-binding" evidence="7">
    <location>
        <begin position="28"/>
        <end position="237"/>
    </location>
</feature>
<comment type="catalytic activity">
    <reaction evidence="6">
        <text>5,6-dihydrouridine(47) in tRNA + NADP(+) = uridine(47) in tRNA + NADPH + H(+)</text>
        <dbReference type="Rhea" id="RHEA:53360"/>
        <dbReference type="Rhea" id="RHEA-COMP:13539"/>
        <dbReference type="Rhea" id="RHEA-COMP:13540"/>
        <dbReference type="ChEBI" id="CHEBI:15378"/>
        <dbReference type="ChEBI" id="CHEBI:57783"/>
        <dbReference type="ChEBI" id="CHEBI:58349"/>
        <dbReference type="ChEBI" id="CHEBI:65315"/>
        <dbReference type="ChEBI" id="CHEBI:74443"/>
        <dbReference type="EC" id="1.3.1.89"/>
    </reaction>
    <physiologicalReaction direction="right-to-left" evidence="6">
        <dbReference type="Rhea" id="RHEA:53362"/>
    </physiologicalReaction>
</comment>
<protein>
    <recommendedName>
        <fullName evidence="2">tRNA-dihydrouridine(47) synthase [NAD(P)(+)]</fullName>
        <ecNumber evidence="2">1.3.1.89</ecNumber>
    </recommendedName>
</protein>
<dbReference type="SUPFAM" id="SSF51395">
    <property type="entry name" value="FMN-linked oxidoreductases"/>
    <property type="match status" value="1"/>
</dbReference>
<organism evidence="8">
    <name type="scientific">Tetraselmis sp. GSL018</name>
    <dbReference type="NCBI Taxonomy" id="582737"/>
    <lineage>
        <taxon>Eukaryota</taxon>
        <taxon>Viridiplantae</taxon>
        <taxon>Chlorophyta</taxon>
        <taxon>core chlorophytes</taxon>
        <taxon>Chlorodendrophyceae</taxon>
        <taxon>Chlorodendrales</taxon>
        <taxon>Chlorodendraceae</taxon>
        <taxon>Tetraselmis</taxon>
    </lineage>
</organism>
<dbReference type="InterPro" id="IPR035587">
    <property type="entry name" value="DUS-like_FMN-bd"/>
</dbReference>
<accession>A0A061RNI6</accession>
<dbReference type="PANTHER" id="PTHR45846">
    <property type="entry name" value="TRNA-DIHYDROURIDINE(47) SYNTHASE [NAD(P)(+)]-LIKE"/>
    <property type="match status" value="1"/>
</dbReference>
<dbReference type="EMBL" id="GBEZ01012343">
    <property type="protein sequence ID" value="JAC73533.1"/>
    <property type="molecule type" value="Transcribed_RNA"/>
</dbReference>
<sequence length="289" mass="32548">MMEAEQAEVAKGFLEWIFSELDPSFRPHRIDINMGCPSKCTTSRGQVLKGGQHKRSGAGSSLLRSPDYVETVTRAVHEGIGENNCCLSVKMRLGFDNDLLFERNLLAAAQYADFVQIHGRTKADGYSKPARWERIQEAKELLQNSNCRVVGNGDITSGEQARELVDKTGVDGIMIGRAAVSNPFIFKDIRHAYGDGNSEHRSPRDNYLLFIDTYFQNLKRLHPKHKGKPSFERMLRSKLKQIIANGFLTNVEVVPPKLVKSMTDLLTTSEYCSDRIYESIRTAIEECCV</sequence>
<comment type="catalytic activity">
    <reaction evidence="3">
        <text>5,6-dihydrouridine(47) in tRNA + NAD(+) = uridine(47) in tRNA + NADH + H(+)</text>
        <dbReference type="Rhea" id="RHEA:53364"/>
        <dbReference type="Rhea" id="RHEA-COMP:13539"/>
        <dbReference type="Rhea" id="RHEA-COMP:13540"/>
        <dbReference type="ChEBI" id="CHEBI:15378"/>
        <dbReference type="ChEBI" id="CHEBI:57540"/>
        <dbReference type="ChEBI" id="CHEBI:57945"/>
        <dbReference type="ChEBI" id="CHEBI:65315"/>
        <dbReference type="ChEBI" id="CHEBI:74443"/>
        <dbReference type="EC" id="1.3.1.89"/>
    </reaction>
    <physiologicalReaction direction="right-to-left" evidence="3">
        <dbReference type="Rhea" id="RHEA:53366"/>
    </physiologicalReaction>
</comment>
<dbReference type="GO" id="GO:0102265">
    <property type="term" value="F:tRNA-dihydrouridine47 synthase activity"/>
    <property type="evidence" value="ECO:0007669"/>
    <property type="project" value="UniProtKB-EC"/>
</dbReference>
<evidence type="ECO:0000256" key="6">
    <source>
        <dbReference type="ARBA" id="ARBA00049513"/>
    </source>
</evidence>
<dbReference type="AlphaFoldDB" id="A0A061RNI6"/>
<evidence type="ECO:0000256" key="4">
    <source>
        <dbReference type="ARBA" id="ARBA00048342"/>
    </source>
</evidence>
<evidence type="ECO:0000256" key="1">
    <source>
        <dbReference type="ARBA" id="ARBA00005451"/>
    </source>
</evidence>
<reference evidence="8" key="1">
    <citation type="submission" date="2014-05" db="EMBL/GenBank/DDBJ databases">
        <title>The transcriptome of the halophilic microalga Tetraselmis sp. GSL018 isolated from the Great Salt Lake, Utah.</title>
        <authorList>
            <person name="Jinkerson R.E."/>
            <person name="D'Adamo S."/>
            <person name="Posewitz M.C."/>
        </authorList>
    </citation>
    <scope>NUCLEOTIDE SEQUENCE</scope>
    <source>
        <strain evidence="8">GSL018</strain>
    </source>
</reference>
<dbReference type="GO" id="GO:0106414">
    <property type="term" value="F:mRNA dihydrouridine synthase activity"/>
    <property type="evidence" value="ECO:0007669"/>
    <property type="project" value="RHEA"/>
</dbReference>
<evidence type="ECO:0000256" key="2">
    <source>
        <dbReference type="ARBA" id="ARBA00012376"/>
    </source>
</evidence>
<evidence type="ECO:0000259" key="7">
    <source>
        <dbReference type="Pfam" id="PF01207"/>
    </source>
</evidence>
<dbReference type="Gene3D" id="3.20.20.70">
    <property type="entry name" value="Aldolase class I"/>
    <property type="match status" value="1"/>
</dbReference>
<comment type="similarity">
    <text evidence="1">Belongs to the Dus family. Dus3 subfamily.</text>
</comment>
<gene>
    <name evidence="8" type="ORF">TSPGSL018_28636</name>
</gene>
<evidence type="ECO:0000256" key="3">
    <source>
        <dbReference type="ARBA" id="ARBA00048266"/>
    </source>
</evidence>
<dbReference type="CDD" id="cd02801">
    <property type="entry name" value="DUS_like_FMN"/>
    <property type="match status" value="1"/>
</dbReference>
<comment type="catalytic activity">
    <reaction evidence="4">
        <text>a 5,6-dihydrouridine in mRNA + NAD(+) = a uridine in mRNA + NADH + H(+)</text>
        <dbReference type="Rhea" id="RHEA:69851"/>
        <dbReference type="Rhea" id="RHEA-COMP:14658"/>
        <dbReference type="Rhea" id="RHEA-COMP:17789"/>
        <dbReference type="ChEBI" id="CHEBI:15378"/>
        <dbReference type="ChEBI" id="CHEBI:57540"/>
        <dbReference type="ChEBI" id="CHEBI:57945"/>
        <dbReference type="ChEBI" id="CHEBI:65315"/>
        <dbReference type="ChEBI" id="CHEBI:74443"/>
    </reaction>
    <physiologicalReaction direction="right-to-left" evidence="4">
        <dbReference type="Rhea" id="RHEA:69853"/>
    </physiologicalReaction>
</comment>
<proteinExistence type="inferred from homology"/>
<dbReference type="EC" id="1.3.1.89" evidence="2"/>
<evidence type="ECO:0000256" key="5">
    <source>
        <dbReference type="ARBA" id="ARBA00049447"/>
    </source>
</evidence>
<name>A0A061RNI6_9CHLO</name>
<evidence type="ECO:0000313" key="8">
    <source>
        <dbReference type="EMBL" id="JAC73533.1"/>
    </source>
</evidence>
<dbReference type="PANTHER" id="PTHR45846:SF1">
    <property type="entry name" value="TRNA-DIHYDROURIDINE(47) SYNTHASE [NAD(P)(+)]-LIKE"/>
    <property type="match status" value="1"/>
</dbReference>
<dbReference type="Pfam" id="PF01207">
    <property type="entry name" value="Dus"/>
    <property type="match status" value="1"/>
</dbReference>
<dbReference type="GO" id="GO:0003723">
    <property type="term" value="F:RNA binding"/>
    <property type="evidence" value="ECO:0007669"/>
    <property type="project" value="TreeGrafter"/>
</dbReference>
<comment type="catalytic activity">
    <reaction evidence="5">
        <text>a 5,6-dihydrouridine in mRNA + NADP(+) = a uridine in mRNA + NADPH + H(+)</text>
        <dbReference type="Rhea" id="RHEA:69855"/>
        <dbReference type="Rhea" id="RHEA-COMP:14658"/>
        <dbReference type="Rhea" id="RHEA-COMP:17789"/>
        <dbReference type="ChEBI" id="CHEBI:15378"/>
        <dbReference type="ChEBI" id="CHEBI:57783"/>
        <dbReference type="ChEBI" id="CHEBI:58349"/>
        <dbReference type="ChEBI" id="CHEBI:65315"/>
        <dbReference type="ChEBI" id="CHEBI:74443"/>
    </reaction>
    <physiologicalReaction direction="right-to-left" evidence="5">
        <dbReference type="Rhea" id="RHEA:69857"/>
    </physiologicalReaction>
</comment>
<dbReference type="InterPro" id="IPR013785">
    <property type="entry name" value="Aldolase_TIM"/>
</dbReference>